<dbReference type="InterPro" id="IPR050469">
    <property type="entry name" value="Diguanylate_Cyclase"/>
</dbReference>
<accession>A0ABY1Q088</accession>
<evidence type="ECO:0000256" key="3">
    <source>
        <dbReference type="SAM" id="MobiDB-lite"/>
    </source>
</evidence>
<dbReference type="PROSITE" id="PS50887">
    <property type="entry name" value="GGDEF"/>
    <property type="match status" value="1"/>
</dbReference>
<dbReference type="EMBL" id="FXUL01000004">
    <property type="protein sequence ID" value="SMP55083.1"/>
    <property type="molecule type" value="Genomic_DNA"/>
</dbReference>
<feature type="domain" description="GGDEF" evidence="4">
    <location>
        <begin position="248"/>
        <end position="376"/>
    </location>
</feature>
<organism evidence="5 6">
    <name type="scientific">Noviherbaspirillum suwonense</name>
    <dbReference type="NCBI Taxonomy" id="1224511"/>
    <lineage>
        <taxon>Bacteria</taxon>
        <taxon>Pseudomonadati</taxon>
        <taxon>Pseudomonadota</taxon>
        <taxon>Betaproteobacteria</taxon>
        <taxon>Burkholderiales</taxon>
        <taxon>Oxalobacteraceae</taxon>
        <taxon>Noviherbaspirillum</taxon>
    </lineage>
</organism>
<dbReference type="CDD" id="cd01949">
    <property type="entry name" value="GGDEF"/>
    <property type="match status" value="1"/>
</dbReference>
<dbReference type="RefSeq" id="WP_283441690.1">
    <property type="nucleotide sequence ID" value="NZ_FXUL01000004.1"/>
</dbReference>
<evidence type="ECO:0000313" key="6">
    <source>
        <dbReference type="Proteomes" id="UP001158049"/>
    </source>
</evidence>
<proteinExistence type="predicted"/>
<feature type="region of interest" description="Disordered" evidence="3">
    <location>
        <begin position="1"/>
        <end position="30"/>
    </location>
</feature>
<comment type="caution">
    <text evidence="5">The sequence shown here is derived from an EMBL/GenBank/DDBJ whole genome shotgun (WGS) entry which is preliminary data.</text>
</comment>
<keyword evidence="6" id="KW-1185">Reference proteome</keyword>
<dbReference type="Gene3D" id="3.30.70.270">
    <property type="match status" value="1"/>
</dbReference>
<evidence type="ECO:0000313" key="5">
    <source>
        <dbReference type="EMBL" id="SMP55083.1"/>
    </source>
</evidence>
<protein>
    <recommendedName>
        <fullName evidence="1">diguanylate cyclase</fullName>
        <ecNumber evidence="1">2.7.7.65</ecNumber>
    </recommendedName>
</protein>
<dbReference type="SUPFAM" id="SSF55073">
    <property type="entry name" value="Nucleotide cyclase"/>
    <property type="match status" value="1"/>
</dbReference>
<dbReference type="Pfam" id="PF00990">
    <property type="entry name" value="GGDEF"/>
    <property type="match status" value="1"/>
</dbReference>
<dbReference type="InterPro" id="IPR043128">
    <property type="entry name" value="Rev_trsase/Diguanyl_cyclase"/>
</dbReference>
<evidence type="ECO:0000259" key="4">
    <source>
        <dbReference type="PROSITE" id="PS50887"/>
    </source>
</evidence>
<gene>
    <name evidence="5" type="ORF">SAMN06295970_104122</name>
</gene>
<reference evidence="5 6" key="1">
    <citation type="submission" date="2017-05" db="EMBL/GenBank/DDBJ databases">
        <authorList>
            <person name="Varghese N."/>
            <person name="Submissions S."/>
        </authorList>
    </citation>
    <scope>NUCLEOTIDE SEQUENCE [LARGE SCALE GENOMIC DNA]</scope>
    <source>
        <strain evidence="5 6">DSM 26001</strain>
    </source>
</reference>
<sequence length="395" mass="44497">MPRDLPAPLHEMGTLRDKPPRAPAAHDQPFPAATKPATVSLLAGQGNPLKAFLHHLAEMTRCREHDQLDLTTITALYRMTGALSATMLDVTQANGRLYTQATAVIEQDTVRAYFDDAAGTDEASRQEPCPQPLADGIRRRACPVEADDGNGQHLIWLPVWLNDRIQCCILLAYATPCDADSRILIEGIVKVYSNHQSLLDYSERDSLTGLLNRKTFDARFARMTAQCHQPKPHAQPGQPERRHTEQARENWLAVVDIDHFKKINDRFGHLYGDEVLILLANLLKSSFRANERIFRFGGEEFVILLRSATKENATMVFERLRRAIEQYDFPQVGRVTISLGFVSISSDTPVVVLGHADQALYYAKQHGRNQVQFYDQLVAERLLHREDASGSVEFF</sequence>
<evidence type="ECO:0000256" key="2">
    <source>
        <dbReference type="ARBA" id="ARBA00034247"/>
    </source>
</evidence>
<name>A0ABY1Q088_9BURK</name>
<evidence type="ECO:0000256" key="1">
    <source>
        <dbReference type="ARBA" id="ARBA00012528"/>
    </source>
</evidence>
<dbReference type="InterPro" id="IPR000160">
    <property type="entry name" value="GGDEF_dom"/>
</dbReference>
<dbReference type="EC" id="2.7.7.65" evidence="1"/>
<dbReference type="Proteomes" id="UP001158049">
    <property type="component" value="Unassembled WGS sequence"/>
</dbReference>
<dbReference type="InterPro" id="IPR029787">
    <property type="entry name" value="Nucleotide_cyclase"/>
</dbReference>
<dbReference type="NCBIfam" id="TIGR00254">
    <property type="entry name" value="GGDEF"/>
    <property type="match status" value="1"/>
</dbReference>
<comment type="catalytic activity">
    <reaction evidence="2">
        <text>2 GTP = 3',3'-c-di-GMP + 2 diphosphate</text>
        <dbReference type="Rhea" id="RHEA:24898"/>
        <dbReference type="ChEBI" id="CHEBI:33019"/>
        <dbReference type="ChEBI" id="CHEBI:37565"/>
        <dbReference type="ChEBI" id="CHEBI:58805"/>
        <dbReference type="EC" id="2.7.7.65"/>
    </reaction>
</comment>
<dbReference type="SMART" id="SM00267">
    <property type="entry name" value="GGDEF"/>
    <property type="match status" value="1"/>
</dbReference>
<dbReference type="PANTHER" id="PTHR45138:SF9">
    <property type="entry name" value="DIGUANYLATE CYCLASE DGCM-RELATED"/>
    <property type="match status" value="1"/>
</dbReference>
<dbReference type="PANTHER" id="PTHR45138">
    <property type="entry name" value="REGULATORY COMPONENTS OF SENSORY TRANSDUCTION SYSTEM"/>
    <property type="match status" value="1"/>
</dbReference>